<feature type="compositionally biased region" description="Polar residues" evidence="7">
    <location>
        <begin position="1"/>
        <end position="13"/>
    </location>
</feature>
<dbReference type="PANTHER" id="PTHR34378:SF1">
    <property type="entry name" value="GLUTAMATE--CYSTEINE LIGASE, CHLOROPLASTIC"/>
    <property type="match status" value="1"/>
</dbReference>
<sequence length="454" mass="49100">MNYGRPSSPSLGTAPQAPPTVTPLTQSSAEAYVASTCFKIGPPRRVGVELEWFVHDSARPDSDPDPDKVAAALDTLRLDPDNPLLPLGSRLTREPGGQVELSSPAAEGLTECLETTRRDLDALRGAFTAQGLTLAGYGTDPHPRERRILLRQPRYLAMDEFFGRAGPWGRIMMCVTASLQVCLDAGTDAADPRGFRQRWLLAHRLGPVLVAAFANSPLLDGRPTGYRSTRQAVWSRMDPSRTLAPAAVDGDPRLAWARYVLDAQVLCVRRPAGRPWNAPAGLTFRDWLRRPEAERPSLADLDYHMTTLFPPVRPRGYLELRMIDAQPGDGWLVPAVLTAALFGDPRAAEAALAALEPLEPHEAAANGAEPGPRGPAWTRAATRGMDDPVLRKAALGCFAAADSALAGQDGDGRLRRLLGEFAERYPVRGRCPADDLLDPPGARRATAPQEDAPC</sequence>
<name>A0ABN1W9J1_9ACTN</name>
<evidence type="ECO:0000256" key="5">
    <source>
        <dbReference type="HAMAP-Rule" id="MF_02034"/>
    </source>
</evidence>
<keyword evidence="3 5" id="KW-0067">ATP-binding</keyword>
<organism evidence="8 9">
    <name type="scientific">Kitasatospora nipponensis</name>
    <dbReference type="NCBI Taxonomy" id="258049"/>
    <lineage>
        <taxon>Bacteria</taxon>
        <taxon>Bacillati</taxon>
        <taxon>Actinomycetota</taxon>
        <taxon>Actinomycetes</taxon>
        <taxon>Kitasatosporales</taxon>
        <taxon>Streptomycetaceae</taxon>
        <taxon>Kitasatospora</taxon>
    </lineage>
</organism>
<feature type="region of interest" description="Disordered" evidence="7">
    <location>
        <begin position="1"/>
        <end position="23"/>
    </location>
</feature>
<keyword evidence="2 5" id="KW-0547">Nucleotide-binding</keyword>
<dbReference type="Proteomes" id="UP001500037">
    <property type="component" value="Unassembled WGS sequence"/>
</dbReference>
<dbReference type="GO" id="GO:0016874">
    <property type="term" value="F:ligase activity"/>
    <property type="evidence" value="ECO:0007669"/>
    <property type="project" value="UniProtKB-KW"/>
</dbReference>
<feature type="region of interest" description="Disordered" evidence="7">
    <location>
        <begin position="429"/>
        <end position="454"/>
    </location>
</feature>
<evidence type="ECO:0000313" key="9">
    <source>
        <dbReference type="Proteomes" id="UP001500037"/>
    </source>
</evidence>
<dbReference type="NCBIfam" id="TIGR03444">
    <property type="entry name" value="EgtA_Cys_ligase"/>
    <property type="match status" value="1"/>
</dbReference>
<evidence type="ECO:0000256" key="4">
    <source>
        <dbReference type="ARBA" id="ARBA00048819"/>
    </source>
</evidence>
<dbReference type="Pfam" id="PF04107">
    <property type="entry name" value="GCS2"/>
    <property type="match status" value="1"/>
</dbReference>
<evidence type="ECO:0000313" key="8">
    <source>
        <dbReference type="EMBL" id="GAA1236374.1"/>
    </source>
</evidence>
<keyword evidence="1 5" id="KW-0436">Ligase</keyword>
<dbReference type="Gene3D" id="3.30.590.20">
    <property type="match status" value="1"/>
</dbReference>
<keyword evidence="9" id="KW-1185">Reference proteome</keyword>
<comment type="pathway">
    <text evidence="5">Amino-acid biosynthesis; ergothioneine biosynthesis.</text>
</comment>
<dbReference type="RefSeq" id="WP_344441837.1">
    <property type="nucleotide sequence ID" value="NZ_BAAALF010000039.1"/>
</dbReference>
<evidence type="ECO:0000256" key="2">
    <source>
        <dbReference type="ARBA" id="ARBA00022741"/>
    </source>
</evidence>
<evidence type="ECO:0000256" key="7">
    <source>
        <dbReference type="SAM" id="MobiDB-lite"/>
    </source>
</evidence>
<evidence type="ECO:0000256" key="1">
    <source>
        <dbReference type="ARBA" id="ARBA00022598"/>
    </source>
</evidence>
<dbReference type="InterPro" id="IPR014746">
    <property type="entry name" value="Gln_synth/guanido_kin_cat_dom"/>
</dbReference>
<reference evidence="8 9" key="1">
    <citation type="journal article" date="2019" name="Int. J. Syst. Evol. Microbiol.">
        <title>The Global Catalogue of Microorganisms (GCM) 10K type strain sequencing project: providing services to taxonomists for standard genome sequencing and annotation.</title>
        <authorList>
            <consortium name="The Broad Institute Genomics Platform"/>
            <consortium name="The Broad Institute Genome Sequencing Center for Infectious Disease"/>
            <person name="Wu L."/>
            <person name="Ma J."/>
        </authorList>
    </citation>
    <scope>NUCLEOTIDE SEQUENCE [LARGE SCALE GENOMIC DNA]</scope>
    <source>
        <strain evidence="8 9">JCM 13004</strain>
    </source>
</reference>
<dbReference type="PIRSF" id="PIRSF017901">
    <property type="entry name" value="GCL"/>
    <property type="match status" value="1"/>
</dbReference>
<dbReference type="EMBL" id="BAAALF010000039">
    <property type="protein sequence ID" value="GAA1236374.1"/>
    <property type="molecule type" value="Genomic_DNA"/>
</dbReference>
<dbReference type="SUPFAM" id="SSF55931">
    <property type="entry name" value="Glutamine synthetase/guanido kinase"/>
    <property type="match status" value="1"/>
</dbReference>
<dbReference type="InterPro" id="IPR035434">
    <property type="entry name" value="GCL_bact_plant"/>
</dbReference>
<comment type="similarity">
    <text evidence="5 6">Belongs to the glutamate--cysteine ligase type 2 family. EgtA subfamily.</text>
</comment>
<comment type="caution">
    <text evidence="8">The sequence shown here is derived from an EMBL/GenBank/DDBJ whole genome shotgun (WGS) entry which is preliminary data.</text>
</comment>
<accession>A0ABN1W9J1</accession>
<gene>
    <name evidence="5 8" type="primary">egtA</name>
    <name evidence="8" type="ORF">GCM10009665_28160</name>
</gene>
<dbReference type="HAMAP" id="MF_02034">
    <property type="entry name" value="EgtA"/>
    <property type="match status" value="1"/>
</dbReference>
<evidence type="ECO:0000256" key="6">
    <source>
        <dbReference type="PIRNR" id="PIRNR017901"/>
    </source>
</evidence>
<dbReference type="EC" id="6.3.2.2" evidence="5"/>
<dbReference type="PANTHER" id="PTHR34378">
    <property type="entry name" value="GLUTAMATE--CYSTEINE LIGASE, CHLOROPLASTIC"/>
    <property type="match status" value="1"/>
</dbReference>
<evidence type="ECO:0000256" key="3">
    <source>
        <dbReference type="ARBA" id="ARBA00022840"/>
    </source>
</evidence>
<proteinExistence type="inferred from homology"/>
<comment type="function">
    <text evidence="5">Catalyzes the synthesis of gamma-glutamylcysteine (gamma-GC). This compound is used as substrate for the biosynthesis of the low-molecular thiol compound ergothioneine.</text>
</comment>
<protein>
    <recommendedName>
        <fullName evidence="5">Glutamate--cysteine ligase EgtA</fullName>
        <ecNumber evidence="5">6.3.2.2</ecNumber>
    </recommendedName>
    <alternativeName>
        <fullName evidence="5">Gamma-glutamylcysteine synthase</fullName>
        <shortName evidence="5">GCS</shortName>
        <shortName evidence="5">Gamma-ECS</shortName>
    </alternativeName>
</protein>
<dbReference type="InterPro" id="IPR017809">
    <property type="entry name" value="EgtA_Actinobacteria"/>
</dbReference>
<comment type="catalytic activity">
    <reaction evidence="4 5 6">
        <text>L-cysteine + L-glutamate + ATP = gamma-L-glutamyl-L-cysteine + ADP + phosphate + H(+)</text>
        <dbReference type="Rhea" id="RHEA:13285"/>
        <dbReference type="ChEBI" id="CHEBI:15378"/>
        <dbReference type="ChEBI" id="CHEBI:29985"/>
        <dbReference type="ChEBI" id="CHEBI:30616"/>
        <dbReference type="ChEBI" id="CHEBI:35235"/>
        <dbReference type="ChEBI" id="CHEBI:43474"/>
        <dbReference type="ChEBI" id="CHEBI:58173"/>
        <dbReference type="ChEBI" id="CHEBI:456216"/>
        <dbReference type="EC" id="6.3.2.2"/>
    </reaction>
</comment>
<dbReference type="InterPro" id="IPR006336">
    <property type="entry name" value="GCS2"/>
</dbReference>